<dbReference type="EMBL" id="JAOYFB010000040">
    <property type="protein sequence ID" value="KAK4037875.1"/>
    <property type="molecule type" value="Genomic_DNA"/>
</dbReference>
<feature type="region of interest" description="Disordered" evidence="1">
    <location>
        <begin position="94"/>
        <end position="118"/>
    </location>
</feature>
<sequence>MDKSSSHSKEQEENKNHQCENNIFADESITQHQCRKIKRLPRPEQINQKAAVTMSARTSDPLGDRDDHPRSKHLNQVEILYSILYEAHIKPGDVQQASNSVHQAKKFRNSDHPRPTAKIKKRSSLRCMKESLLFTQRLCVLVCPVALAPIT</sequence>
<comment type="caution">
    <text evidence="2">The sequence shown here is derived from an EMBL/GenBank/DDBJ whole genome shotgun (WGS) entry which is preliminary data.</text>
</comment>
<dbReference type="Proteomes" id="UP001234178">
    <property type="component" value="Unassembled WGS sequence"/>
</dbReference>
<feature type="compositionally biased region" description="Polar residues" evidence="1">
    <location>
        <begin position="45"/>
        <end position="58"/>
    </location>
</feature>
<gene>
    <name evidence="2" type="ORF">OUZ56_029901</name>
</gene>
<feature type="compositionally biased region" description="Basic and acidic residues" evidence="1">
    <location>
        <begin position="1"/>
        <end position="18"/>
    </location>
</feature>
<protein>
    <submittedName>
        <fullName evidence="2">Uncharacterized protein</fullName>
    </submittedName>
</protein>
<evidence type="ECO:0000313" key="2">
    <source>
        <dbReference type="EMBL" id="KAK4037875.1"/>
    </source>
</evidence>
<feature type="region of interest" description="Disordered" evidence="1">
    <location>
        <begin position="1"/>
        <end position="71"/>
    </location>
</feature>
<keyword evidence="3" id="KW-1185">Reference proteome</keyword>
<organism evidence="2 3">
    <name type="scientific">Daphnia magna</name>
    <dbReference type="NCBI Taxonomy" id="35525"/>
    <lineage>
        <taxon>Eukaryota</taxon>
        <taxon>Metazoa</taxon>
        <taxon>Ecdysozoa</taxon>
        <taxon>Arthropoda</taxon>
        <taxon>Crustacea</taxon>
        <taxon>Branchiopoda</taxon>
        <taxon>Diplostraca</taxon>
        <taxon>Cladocera</taxon>
        <taxon>Anomopoda</taxon>
        <taxon>Daphniidae</taxon>
        <taxon>Daphnia</taxon>
    </lineage>
</organism>
<evidence type="ECO:0000313" key="3">
    <source>
        <dbReference type="Proteomes" id="UP001234178"/>
    </source>
</evidence>
<evidence type="ECO:0000256" key="1">
    <source>
        <dbReference type="SAM" id="MobiDB-lite"/>
    </source>
</evidence>
<reference evidence="2 3" key="1">
    <citation type="journal article" date="2023" name="Nucleic Acids Res.">
        <title>The hologenome of Daphnia magna reveals possible DNA methylation and microbiome-mediated evolution of the host genome.</title>
        <authorList>
            <person name="Chaturvedi A."/>
            <person name="Li X."/>
            <person name="Dhandapani V."/>
            <person name="Marshall H."/>
            <person name="Kissane S."/>
            <person name="Cuenca-Cambronero M."/>
            <person name="Asole G."/>
            <person name="Calvet F."/>
            <person name="Ruiz-Romero M."/>
            <person name="Marangio P."/>
            <person name="Guigo R."/>
            <person name="Rago D."/>
            <person name="Mirbahai L."/>
            <person name="Eastwood N."/>
            <person name="Colbourne J.K."/>
            <person name="Zhou J."/>
            <person name="Mallon E."/>
            <person name="Orsini L."/>
        </authorList>
    </citation>
    <scope>NUCLEOTIDE SEQUENCE [LARGE SCALE GENOMIC DNA]</scope>
    <source>
        <strain evidence="2">LRV0_1</strain>
    </source>
</reference>
<accession>A0ABR0B857</accession>
<name>A0ABR0B857_9CRUS</name>
<proteinExistence type="predicted"/>